<dbReference type="EC" id="4.1.1.36" evidence="3"/>
<dbReference type="HAMAP" id="MF_02225">
    <property type="entry name" value="CoaBC"/>
    <property type="match status" value="1"/>
</dbReference>
<evidence type="ECO:0000259" key="6">
    <source>
        <dbReference type="Pfam" id="PF04127"/>
    </source>
</evidence>
<organism evidence="7 8">
    <name type="scientific">Allohahella marinimesophila</name>
    <dbReference type="NCBI Taxonomy" id="1054972"/>
    <lineage>
        <taxon>Bacteria</taxon>
        <taxon>Pseudomonadati</taxon>
        <taxon>Pseudomonadota</taxon>
        <taxon>Gammaproteobacteria</taxon>
        <taxon>Oceanospirillales</taxon>
        <taxon>Hahellaceae</taxon>
        <taxon>Allohahella</taxon>
    </lineage>
</organism>
<comment type="similarity">
    <text evidence="3 4">In the C-terminal section; belongs to the PPC synthetase family.</text>
</comment>
<feature type="binding site" evidence="3">
    <location>
        <position position="297"/>
    </location>
    <ligand>
        <name>CTP</name>
        <dbReference type="ChEBI" id="CHEBI:37563"/>
    </ligand>
</feature>
<protein>
    <recommendedName>
        <fullName evidence="3">Coenzyme A biosynthesis bifunctional protein CoaBC</fullName>
    </recommendedName>
    <alternativeName>
        <fullName evidence="3">DNA/pantothenate metabolism flavoprotein</fullName>
    </alternativeName>
    <alternativeName>
        <fullName evidence="3">Phosphopantothenoylcysteine synthetase/decarboxylase</fullName>
        <shortName evidence="3">PPCS-PPCDC</shortName>
    </alternativeName>
    <domain>
        <recommendedName>
            <fullName evidence="3">Phosphopantothenoylcysteine decarboxylase</fullName>
            <shortName evidence="3">PPC decarboxylase</shortName>
            <shortName evidence="3">PPC-DC</shortName>
            <ecNumber evidence="3">4.1.1.36</ecNumber>
        </recommendedName>
        <alternativeName>
            <fullName evidence="3">CoaC</fullName>
        </alternativeName>
    </domain>
    <domain>
        <recommendedName>
            <fullName evidence="3">Phosphopantothenate--cysteine ligase</fullName>
            <ecNumber evidence="3">6.3.2.5</ecNumber>
        </recommendedName>
        <alternativeName>
            <fullName evidence="3">CoaB</fullName>
        </alternativeName>
        <alternativeName>
            <fullName evidence="3">Phosphopantothenoylcysteine synthetase</fullName>
            <shortName evidence="3">PPC synthetase</shortName>
            <shortName evidence="3">PPC-S</shortName>
        </alternativeName>
    </domain>
</protein>
<keyword evidence="1 3" id="KW-0210">Decarboxylase</keyword>
<evidence type="ECO:0000259" key="5">
    <source>
        <dbReference type="Pfam" id="PF02441"/>
    </source>
</evidence>
<dbReference type="SUPFAM" id="SSF102645">
    <property type="entry name" value="CoaB-like"/>
    <property type="match status" value="1"/>
</dbReference>
<feature type="binding site" evidence="3">
    <location>
        <begin position="326"/>
        <end position="329"/>
    </location>
    <ligand>
        <name>CTP</name>
        <dbReference type="ChEBI" id="CHEBI:37563"/>
    </ligand>
</feature>
<keyword evidence="8" id="KW-1185">Reference proteome</keyword>
<dbReference type="Pfam" id="PF04127">
    <property type="entry name" value="DFP"/>
    <property type="match status" value="1"/>
</dbReference>
<dbReference type="Pfam" id="PF02441">
    <property type="entry name" value="Flavoprotein"/>
    <property type="match status" value="1"/>
</dbReference>
<dbReference type="EMBL" id="BAABBO010000011">
    <property type="protein sequence ID" value="GAA3966811.1"/>
    <property type="molecule type" value="Genomic_DNA"/>
</dbReference>
<evidence type="ECO:0000256" key="4">
    <source>
        <dbReference type="RuleBase" id="RU364078"/>
    </source>
</evidence>
<comment type="caution">
    <text evidence="7">The sequence shown here is derived from an EMBL/GenBank/DDBJ whole genome shotgun (WGS) entry which is preliminary data.</text>
</comment>
<feature type="binding site" evidence="3">
    <location>
        <position position="362"/>
    </location>
    <ligand>
        <name>CTP</name>
        <dbReference type="ChEBI" id="CHEBI:37563"/>
    </ligand>
</feature>
<keyword evidence="3 4" id="KW-0288">FMN</keyword>
<dbReference type="NCBIfam" id="TIGR00521">
    <property type="entry name" value="coaBC_dfp"/>
    <property type="match status" value="1"/>
</dbReference>
<comment type="cofactor">
    <cofactor evidence="3">
        <name>FMN</name>
        <dbReference type="ChEBI" id="CHEBI:58210"/>
    </cofactor>
    <text evidence="3">Binds 1 FMN per subunit.</text>
</comment>
<feature type="domain" description="Flavoprotein" evidence="5">
    <location>
        <begin position="10"/>
        <end position="180"/>
    </location>
</feature>
<feature type="region of interest" description="Phosphopantothenate--cysteine ligase" evidence="3">
    <location>
        <begin position="208"/>
        <end position="435"/>
    </location>
</feature>
<accession>A0ABP7PJN6</accession>
<dbReference type="GO" id="GO:0016874">
    <property type="term" value="F:ligase activity"/>
    <property type="evidence" value="ECO:0007669"/>
    <property type="project" value="UniProtKB-KW"/>
</dbReference>
<feature type="binding site" evidence="3">
    <location>
        <position position="344"/>
    </location>
    <ligand>
        <name>CTP</name>
        <dbReference type="ChEBI" id="CHEBI:37563"/>
    </ligand>
</feature>
<keyword evidence="3" id="KW-0460">Magnesium</keyword>
<comment type="pathway">
    <text evidence="3 4">Cofactor biosynthesis; coenzyme A biosynthesis; CoA from (R)-pantothenate: step 2/5.</text>
</comment>
<feature type="binding site" evidence="3">
    <location>
        <position position="358"/>
    </location>
    <ligand>
        <name>CTP</name>
        <dbReference type="ChEBI" id="CHEBI:37563"/>
    </ligand>
</feature>
<keyword evidence="3" id="KW-0511">Multifunctional enzyme</keyword>
<evidence type="ECO:0000313" key="7">
    <source>
        <dbReference type="EMBL" id="GAA3966811.1"/>
    </source>
</evidence>
<keyword evidence="2 3" id="KW-0456">Lyase</keyword>
<comment type="catalytic activity">
    <reaction evidence="3 4">
        <text>(R)-4'-phosphopantothenate + L-cysteine + CTP = N-[(R)-4-phosphopantothenoyl]-L-cysteine + CMP + diphosphate + H(+)</text>
        <dbReference type="Rhea" id="RHEA:19397"/>
        <dbReference type="ChEBI" id="CHEBI:10986"/>
        <dbReference type="ChEBI" id="CHEBI:15378"/>
        <dbReference type="ChEBI" id="CHEBI:33019"/>
        <dbReference type="ChEBI" id="CHEBI:35235"/>
        <dbReference type="ChEBI" id="CHEBI:37563"/>
        <dbReference type="ChEBI" id="CHEBI:59458"/>
        <dbReference type="ChEBI" id="CHEBI:60377"/>
        <dbReference type="EC" id="6.3.2.5"/>
    </reaction>
</comment>
<dbReference type="RefSeq" id="WP_344806993.1">
    <property type="nucleotide sequence ID" value="NZ_BAABBO010000011.1"/>
</dbReference>
<proteinExistence type="inferred from homology"/>
<dbReference type="PANTHER" id="PTHR14359:SF6">
    <property type="entry name" value="PHOSPHOPANTOTHENOYLCYSTEINE DECARBOXYLASE"/>
    <property type="match status" value="1"/>
</dbReference>
<dbReference type="InterPro" id="IPR005252">
    <property type="entry name" value="CoaBC"/>
</dbReference>
<dbReference type="InterPro" id="IPR035929">
    <property type="entry name" value="CoaB-like_sf"/>
</dbReference>
<sequence length="435" mass="46055">MAPEAWQSRRVLLAVTGGIAAYKSALLARLLVKAGADVQVLMTAGAHAFIQPLTFQALTGRAVRSDLLDEQAEQGMGHIELARWPDLIVIAPASADAMARAAAGMADDLLTTVLLATRKPVFWVPAMNQAMWSHPLTQRNLAILAEIPFYTLFDTAEGAQACGDTGPGRMLEPEQIVALLTATLSAEEASPQRTPAPVAAGILSGTRVVLTAGPTREYIDPVRFVSNESSGRMGYALAAAAISAGAEVTLISGPVGIPAPDGVQLASVTSAEQMLQAALAATAEGCDIFIAAAAVADYRPASPAGQKLKKQAAAAQLSQLQLVENPDVLKSVADSHKVTYLVGFAAETEQLAEHARSKLTRKGIDLIVANDVSRTDIGFNSDFNEVLLIDHEQTQRLERQSKTQLGQYLLAEIVTRWQHKQANEPGQNGNGRTGQ</sequence>
<reference evidence="8" key="1">
    <citation type="journal article" date="2019" name="Int. J. Syst. Evol. Microbiol.">
        <title>The Global Catalogue of Microorganisms (GCM) 10K type strain sequencing project: providing services to taxonomists for standard genome sequencing and annotation.</title>
        <authorList>
            <consortium name="The Broad Institute Genomics Platform"/>
            <consortium name="The Broad Institute Genome Sequencing Center for Infectious Disease"/>
            <person name="Wu L."/>
            <person name="Ma J."/>
        </authorList>
    </citation>
    <scope>NUCLEOTIDE SEQUENCE [LARGE SCALE GENOMIC DNA]</scope>
    <source>
        <strain evidence="8">JCM 17555</strain>
    </source>
</reference>
<comment type="cofactor">
    <cofactor evidence="3">
        <name>Mg(2+)</name>
        <dbReference type="ChEBI" id="CHEBI:18420"/>
    </cofactor>
</comment>
<comment type="caution">
    <text evidence="3">Lacks conserved residue(s) required for the propagation of feature annotation.</text>
</comment>
<evidence type="ECO:0000256" key="2">
    <source>
        <dbReference type="ARBA" id="ARBA00023239"/>
    </source>
</evidence>
<dbReference type="EC" id="6.3.2.5" evidence="3"/>
<gene>
    <name evidence="3 7" type="primary">coaBC</name>
    <name evidence="7" type="ORF">GCM10022278_25800</name>
</gene>
<keyword evidence="3 4" id="KW-0436">Ligase</keyword>
<comment type="function">
    <text evidence="3">Catalyzes two sequential steps in the biosynthesis of coenzyme A. In the first step cysteine is conjugated to 4'-phosphopantothenate to form 4-phosphopantothenoylcysteine. In the second step the latter compound is decarboxylated to form 4'-phosphopantotheine.</text>
</comment>
<feature type="active site" description="Proton donor" evidence="3">
    <location>
        <position position="162"/>
    </location>
</feature>
<name>A0ABP7PJN6_9GAMM</name>
<dbReference type="PANTHER" id="PTHR14359">
    <property type="entry name" value="HOMO-OLIGOMERIC FLAVIN CONTAINING CYS DECARBOXYLASE FAMILY"/>
    <property type="match status" value="1"/>
</dbReference>
<dbReference type="Gene3D" id="3.40.50.10300">
    <property type="entry name" value="CoaB-like"/>
    <property type="match status" value="1"/>
</dbReference>
<evidence type="ECO:0000256" key="1">
    <source>
        <dbReference type="ARBA" id="ARBA00022793"/>
    </source>
</evidence>
<evidence type="ECO:0000313" key="8">
    <source>
        <dbReference type="Proteomes" id="UP001501337"/>
    </source>
</evidence>
<feature type="domain" description="DNA/pantothenate metabolism flavoprotein C-terminal" evidence="6">
    <location>
        <begin position="203"/>
        <end position="414"/>
    </location>
</feature>
<keyword evidence="3" id="KW-0479">Metal-binding</keyword>
<evidence type="ECO:0000256" key="3">
    <source>
        <dbReference type="HAMAP-Rule" id="MF_02225"/>
    </source>
</evidence>
<dbReference type="SUPFAM" id="SSF52507">
    <property type="entry name" value="Homo-oligomeric flavin-containing Cys decarboxylases, HFCD"/>
    <property type="match status" value="1"/>
</dbReference>
<comment type="similarity">
    <text evidence="3 4">In the N-terminal section; belongs to the HFCD (homo-oligomeric flavin containing Cys decarboxylase) superfamily.</text>
</comment>
<dbReference type="InterPro" id="IPR003382">
    <property type="entry name" value="Flavoprotein"/>
</dbReference>
<comment type="pathway">
    <text evidence="3 4">Cofactor biosynthesis; coenzyme A biosynthesis; CoA from (R)-pantothenate: step 3/5.</text>
</comment>
<dbReference type="InterPro" id="IPR036551">
    <property type="entry name" value="Flavin_trans-like"/>
</dbReference>
<comment type="catalytic activity">
    <reaction evidence="3 4">
        <text>N-[(R)-4-phosphopantothenoyl]-L-cysteine + H(+) = (R)-4'-phosphopantetheine + CO2</text>
        <dbReference type="Rhea" id="RHEA:16793"/>
        <dbReference type="ChEBI" id="CHEBI:15378"/>
        <dbReference type="ChEBI" id="CHEBI:16526"/>
        <dbReference type="ChEBI" id="CHEBI:59458"/>
        <dbReference type="ChEBI" id="CHEBI:61723"/>
        <dbReference type="EC" id="4.1.1.36"/>
    </reaction>
</comment>
<comment type="function">
    <text evidence="4">Catalyzes two steps in the biosynthesis of coenzyme A. In the first step cysteine is conjugated to 4'-phosphopantothenate to form 4-phosphopantothenoylcysteine, in the latter compound is decarboxylated to form 4'-phosphopantotheine.</text>
</comment>
<dbReference type="InterPro" id="IPR007085">
    <property type="entry name" value="DNA/pantothenate-metab_flavo_C"/>
</dbReference>
<dbReference type="Gene3D" id="3.40.50.1950">
    <property type="entry name" value="Flavin prenyltransferase-like"/>
    <property type="match status" value="1"/>
</dbReference>
<feature type="binding site" evidence="3">
    <location>
        <position position="307"/>
    </location>
    <ligand>
        <name>CTP</name>
        <dbReference type="ChEBI" id="CHEBI:37563"/>
    </ligand>
</feature>
<keyword evidence="3 4" id="KW-0285">Flavoprotein</keyword>
<dbReference type="Proteomes" id="UP001501337">
    <property type="component" value="Unassembled WGS sequence"/>
</dbReference>
<feature type="region of interest" description="Phosphopantothenoylcysteine decarboxylase" evidence="3">
    <location>
        <begin position="1"/>
        <end position="207"/>
    </location>
</feature>